<proteinExistence type="predicted"/>
<dbReference type="STRING" id="1236989.JCM15548_14504"/>
<feature type="chain" id="PRO_5002428519" evidence="1">
    <location>
        <begin position="17"/>
        <end position="227"/>
    </location>
</feature>
<name>A0A0E9LQT7_9BACT</name>
<evidence type="ECO:0000313" key="3">
    <source>
        <dbReference type="Proteomes" id="UP000032900"/>
    </source>
</evidence>
<accession>A0A0E9LQT7</accession>
<protein>
    <submittedName>
        <fullName evidence="2">Uncharacterized protein</fullName>
    </submittedName>
</protein>
<dbReference type="EMBL" id="BAZW01000082">
    <property type="protein sequence ID" value="GAO27663.1"/>
    <property type="molecule type" value="Genomic_DNA"/>
</dbReference>
<dbReference type="OrthoDB" id="659070at2"/>
<keyword evidence="1" id="KW-0732">Signal</keyword>
<dbReference type="SUPFAM" id="SSF82185">
    <property type="entry name" value="Histone H3 K4-specific methyltransferase SET7/9 N-terminal domain"/>
    <property type="match status" value="1"/>
</dbReference>
<reference evidence="2 3" key="1">
    <citation type="journal article" date="2015" name="Microbes Environ.">
        <title>Distribution and evolution of nitrogen fixation genes in the phylum bacteroidetes.</title>
        <authorList>
            <person name="Inoue J."/>
            <person name="Oshima K."/>
            <person name="Suda W."/>
            <person name="Sakamoto M."/>
            <person name="Iino T."/>
            <person name="Noda S."/>
            <person name="Hongoh Y."/>
            <person name="Hattori M."/>
            <person name="Ohkuma M."/>
        </authorList>
    </citation>
    <scope>NUCLEOTIDE SEQUENCE [LARGE SCALE GENOMIC DNA]</scope>
    <source>
        <strain evidence="2">JCM 15548</strain>
    </source>
</reference>
<sequence length="227" mass="25821">MIYYKFVILLISTALASCQGKTTFTIEETSENSLRINSKTNSLSLEFKNGSISSIHAINHDSKNGNSWEYYPDGSIKNKYSYRNGTIVNSAYEYYNNGSLSVYKFFDTMGRLAYLRNYAEDGSFDSESGVLITYNEDEIMLKNDTLTLPIQMPEPPGTKISSVIIFEDSSLNPIDSIRFEASNFDVKIPVKEISNLLIKTQLREREVFTCNDKRFSISNLVDLCSRF</sequence>
<keyword evidence="3" id="KW-1185">Reference proteome</keyword>
<dbReference type="Gene3D" id="3.90.930.1">
    <property type="match status" value="1"/>
</dbReference>
<gene>
    <name evidence="2" type="ORF">JCM15548_14504</name>
</gene>
<organism evidence="2 3">
    <name type="scientific">Geofilum rubicundum JCM 15548</name>
    <dbReference type="NCBI Taxonomy" id="1236989"/>
    <lineage>
        <taxon>Bacteria</taxon>
        <taxon>Pseudomonadati</taxon>
        <taxon>Bacteroidota</taxon>
        <taxon>Bacteroidia</taxon>
        <taxon>Marinilabiliales</taxon>
        <taxon>Marinilabiliaceae</taxon>
        <taxon>Geofilum</taxon>
    </lineage>
</organism>
<dbReference type="Proteomes" id="UP000032900">
    <property type="component" value="Unassembled WGS sequence"/>
</dbReference>
<dbReference type="RefSeq" id="WP_062128610.1">
    <property type="nucleotide sequence ID" value="NZ_BAZW01000082.1"/>
</dbReference>
<feature type="signal peptide" evidence="1">
    <location>
        <begin position="1"/>
        <end position="16"/>
    </location>
</feature>
<comment type="caution">
    <text evidence="2">The sequence shown here is derived from an EMBL/GenBank/DDBJ whole genome shotgun (WGS) entry which is preliminary data.</text>
</comment>
<dbReference type="PROSITE" id="PS51257">
    <property type="entry name" value="PROKAR_LIPOPROTEIN"/>
    <property type="match status" value="1"/>
</dbReference>
<dbReference type="AlphaFoldDB" id="A0A0E9LQT7"/>
<evidence type="ECO:0000256" key="1">
    <source>
        <dbReference type="SAM" id="SignalP"/>
    </source>
</evidence>
<evidence type="ECO:0000313" key="2">
    <source>
        <dbReference type="EMBL" id="GAO27663.1"/>
    </source>
</evidence>